<protein>
    <recommendedName>
        <fullName evidence="6">Peptide methionine sulfoxide reductase MsrB</fullName>
        <ecNumber evidence="6">1.8.4.12</ecNumber>
    </recommendedName>
    <alternativeName>
        <fullName evidence="6">Peptide-methionine (R)-S-oxide reductase</fullName>
    </alternativeName>
</protein>
<evidence type="ECO:0000313" key="9">
    <source>
        <dbReference type="Proteomes" id="UP000620075"/>
    </source>
</evidence>
<evidence type="ECO:0000256" key="4">
    <source>
        <dbReference type="ARBA" id="ARBA00023002"/>
    </source>
</evidence>
<dbReference type="InterPro" id="IPR028427">
    <property type="entry name" value="Met_Sox_Rdtase_MsrB"/>
</dbReference>
<accession>A0A934KDD7</accession>
<proteinExistence type="inferred from homology"/>
<dbReference type="PANTHER" id="PTHR10173">
    <property type="entry name" value="METHIONINE SULFOXIDE REDUCTASE"/>
    <property type="match status" value="1"/>
</dbReference>
<feature type="binding site" evidence="6">
    <location>
        <position position="48"/>
    </location>
    <ligand>
        <name>Zn(2+)</name>
        <dbReference type="ChEBI" id="CHEBI:29105"/>
    </ligand>
</feature>
<dbReference type="EC" id="1.8.4.12" evidence="6"/>
<evidence type="ECO:0000256" key="2">
    <source>
        <dbReference type="ARBA" id="ARBA00022723"/>
    </source>
</evidence>
<dbReference type="Proteomes" id="UP000620075">
    <property type="component" value="Unassembled WGS sequence"/>
</dbReference>
<dbReference type="HAMAP" id="MF_01400">
    <property type="entry name" value="MsrB"/>
    <property type="match status" value="1"/>
</dbReference>
<evidence type="ECO:0000259" key="7">
    <source>
        <dbReference type="PROSITE" id="PS51790"/>
    </source>
</evidence>
<dbReference type="FunFam" id="2.170.150.20:FF:000001">
    <property type="entry name" value="Peptide methionine sulfoxide reductase MsrB"/>
    <property type="match status" value="1"/>
</dbReference>
<evidence type="ECO:0000256" key="1">
    <source>
        <dbReference type="ARBA" id="ARBA00007174"/>
    </source>
</evidence>
<dbReference type="EMBL" id="JAEKNQ010000057">
    <property type="protein sequence ID" value="MBJ7604389.1"/>
    <property type="molecule type" value="Genomic_DNA"/>
</dbReference>
<evidence type="ECO:0000256" key="6">
    <source>
        <dbReference type="HAMAP-Rule" id="MF_01400"/>
    </source>
</evidence>
<dbReference type="GO" id="GO:0030091">
    <property type="term" value="P:protein repair"/>
    <property type="evidence" value="ECO:0007669"/>
    <property type="project" value="InterPro"/>
</dbReference>
<reference evidence="8 9" key="1">
    <citation type="submission" date="2020-10" db="EMBL/GenBank/DDBJ databases">
        <title>Ca. Dormibacterota MAGs.</title>
        <authorList>
            <person name="Montgomery K."/>
        </authorList>
    </citation>
    <scope>NUCLEOTIDE SEQUENCE [LARGE SCALE GENOMIC DNA]</scope>
    <source>
        <strain evidence="8">SC8811_S16_3</strain>
    </source>
</reference>
<evidence type="ECO:0000256" key="3">
    <source>
        <dbReference type="ARBA" id="ARBA00022833"/>
    </source>
</evidence>
<keyword evidence="2 6" id="KW-0479">Metal-binding</keyword>
<feature type="binding site" evidence="6">
    <location>
        <position position="97"/>
    </location>
    <ligand>
        <name>Zn(2+)</name>
        <dbReference type="ChEBI" id="CHEBI:29105"/>
    </ligand>
</feature>
<keyword evidence="3 6" id="KW-0862">Zinc</keyword>
<comment type="similarity">
    <text evidence="1 6">Belongs to the MsrB Met sulfoxide reductase family.</text>
</comment>
<dbReference type="InterPro" id="IPR002579">
    <property type="entry name" value="Met_Sox_Rdtase_MsrB_dom"/>
</dbReference>
<dbReference type="Pfam" id="PF01641">
    <property type="entry name" value="SelR"/>
    <property type="match status" value="1"/>
</dbReference>
<sequence length="134" mass="15072">MSTKVEKSEQEWKAELSPEQYHVLREQGTERPFTGRYWDVHDQGSYHCAGCGAKLFQSATKFDSGTGWPSFWAPADDGSVTLHKDRSLFMTRTEVRCTNCGGHLGHLFDDGPQPTGQRYCLNSAALDLRQEGRS</sequence>
<dbReference type="Gene3D" id="2.170.150.20">
    <property type="entry name" value="Peptide methionine sulfoxide reductase"/>
    <property type="match status" value="1"/>
</dbReference>
<dbReference type="GO" id="GO:0033743">
    <property type="term" value="F:peptide-methionine (R)-S-oxide reductase activity"/>
    <property type="evidence" value="ECO:0007669"/>
    <property type="project" value="UniProtKB-UniRule"/>
</dbReference>
<dbReference type="NCBIfam" id="TIGR00357">
    <property type="entry name" value="peptide-methionine (R)-S-oxide reductase MsrB"/>
    <property type="match status" value="1"/>
</dbReference>
<feature type="binding site" evidence="6">
    <location>
        <position position="51"/>
    </location>
    <ligand>
        <name>Zn(2+)</name>
        <dbReference type="ChEBI" id="CHEBI:29105"/>
    </ligand>
</feature>
<comment type="catalytic activity">
    <reaction evidence="5 6">
        <text>L-methionyl-[protein] + [thioredoxin]-disulfide + H2O = L-methionyl-(R)-S-oxide-[protein] + [thioredoxin]-dithiol</text>
        <dbReference type="Rhea" id="RHEA:24164"/>
        <dbReference type="Rhea" id="RHEA-COMP:10698"/>
        <dbReference type="Rhea" id="RHEA-COMP:10700"/>
        <dbReference type="Rhea" id="RHEA-COMP:12313"/>
        <dbReference type="Rhea" id="RHEA-COMP:12314"/>
        <dbReference type="ChEBI" id="CHEBI:15377"/>
        <dbReference type="ChEBI" id="CHEBI:16044"/>
        <dbReference type="ChEBI" id="CHEBI:29950"/>
        <dbReference type="ChEBI" id="CHEBI:45764"/>
        <dbReference type="ChEBI" id="CHEBI:50058"/>
        <dbReference type="EC" id="1.8.4.12"/>
    </reaction>
</comment>
<dbReference type="SUPFAM" id="SSF51316">
    <property type="entry name" value="Mss4-like"/>
    <property type="match status" value="1"/>
</dbReference>
<dbReference type="GO" id="GO:0005737">
    <property type="term" value="C:cytoplasm"/>
    <property type="evidence" value="ECO:0007669"/>
    <property type="project" value="TreeGrafter"/>
</dbReference>
<comment type="caution">
    <text evidence="8">The sequence shown here is derived from an EMBL/GenBank/DDBJ whole genome shotgun (WGS) entry which is preliminary data.</text>
</comment>
<name>A0A934KDD7_9BACT</name>
<feature type="domain" description="MsrB" evidence="7">
    <location>
        <begin position="9"/>
        <end position="131"/>
    </location>
</feature>
<dbReference type="PROSITE" id="PS51790">
    <property type="entry name" value="MSRB"/>
    <property type="match status" value="1"/>
</dbReference>
<comment type="cofactor">
    <cofactor evidence="6">
        <name>Zn(2+)</name>
        <dbReference type="ChEBI" id="CHEBI:29105"/>
    </cofactor>
    <text evidence="6">Binds 1 zinc ion per subunit. The zinc ion is important for the structural integrity of the protein.</text>
</comment>
<keyword evidence="4 6" id="KW-0560">Oxidoreductase</keyword>
<evidence type="ECO:0000256" key="5">
    <source>
        <dbReference type="ARBA" id="ARBA00048488"/>
    </source>
</evidence>
<evidence type="ECO:0000313" key="8">
    <source>
        <dbReference type="EMBL" id="MBJ7604389.1"/>
    </source>
</evidence>
<organism evidence="8 9">
    <name type="scientific">Candidatus Dormiibacter inghamiae</name>
    <dbReference type="NCBI Taxonomy" id="3127013"/>
    <lineage>
        <taxon>Bacteria</taxon>
        <taxon>Bacillati</taxon>
        <taxon>Candidatus Dormiibacterota</taxon>
        <taxon>Candidatus Dormibacteria</taxon>
        <taxon>Candidatus Dormibacterales</taxon>
        <taxon>Candidatus Dormibacteraceae</taxon>
        <taxon>Candidatus Dormiibacter</taxon>
    </lineage>
</organism>
<dbReference type="RefSeq" id="WP_338181951.1">
    <property type="nucleotide sequence ID" value="NZ_JAEKNQ010000057.1"/>
</dbReference>
<dbReference type="GO" id="GO:0008270">
    <property type="term" value="F:zinc ion binding"/>
    <property type="evidence" value="ECO:0007669"/>
    <property type="project" value="UniProtKB-UniRule"/>
</dbReference>
<dbReference type="PANTHER" id="PTHR10173:SF52">
    <property type="entry name" value="METHIONINE-R-SULFOXIDE REDUCTASE B1"/>
    <property type="match status" value="1"/>
</dbReference>
<dbReference type="AlphaFoldDB" id="A0A934KDD7"/>
<feature type="binding site" evidence="6">
    <location>
        <position position="100"/>
    </location>
    <ligand>
        <name>Zn(2+)</name>
        <dbReference type="ChEBI" id="CHEBI:29105"/>
    </ligand>
</feature>
<feature type="active site" description="Nucleophile" evidence="6">
    <location>
        <position position="120"/>
    </location>
</feature>
<dbReference type="InterPro" id="IPR011057">
    <property type="entry name" value="Mss4-like_sf"/>
</dbReference>
<gene>
    <name evidence="6 8" type="primary">msrB</name>
    <name evidence="8" type="ORF">JF888_14570</name>
</gene>
<dbReference type="GO" id="GO:0006979">
    <property type="term" value="P:response to oxidative stress"/>
    <property type="evidence" value="ECO:0007669"/>
    <property type="project" value="InterPro"/>
</dbReference>